<gene>
    <name evidence="4" type="ORF">CVT23_21280</name>
</gene>
<dbReference type="SUPFAM" id="SSF51338">
    <property type="entry name" value="Composite domain of metallo-dependent hydrolases"/>
    <property type="match status" value="2"/>
</dbReference>
<dbReference type="PANTHER" id="PTHR11113">
    <property type="entry name" value="N-ACETYLGLUCOSAMINE-6-PHOSPHATE DEACETYLASE"/>
    <property type="match status" value="1"/>
</dbReference>
<dbReference type="Proteomes" id="UP000229498">
    <property type="component" value="Unassembled WGS sequence"/>
</dbReference>
<dbReference type="CDD" id="cd01297">
    <property type="entry name" value="D-aminoacylase"/>
    <property type="match status" value="1"/>
</dbReference>
<keyword evidence="2" id="KW-0378">Hydrolase</keyword>
<dbReference type="InterPro" id="IPR023100">
    <property type="entry name" value="D-aminoacylase_insert_dom_sf"/>
</dbReference>
<dbReference type="Gene3D" id="3.20.20.140">
    <property type="entry name" value="Metal-dependent hydrolases"/>
    <property type="match status" value="1"/>
</dbReference>
<dbReference type="SUPFAM" id="SSF51556">
    <property type="entry name" value="Metallo-dependent hydrolases"/>
    <property type="match status" value="1"/>
</dbReference>
<dbReference type="AlphaFoldDB" id="A0A2M9FVK7"/>
<accession>A0A2M9FVK7</accession>
<dbReference type="GO" id="GO:0006046">
    <property type="term" value="P:N-acetylglucosamine catabolic process"/>
    <property type="evidence" value="ECO:0007669"/>
    <property type="project" value="TreeGrafter"/>
</dbReference>
<sequence length="478" mass="50970">MTAYDTVFSGARIFDGTDAASFIGTVCVRGDRIAAVEKGAVRPEAREVIDAAGLALAPGFIDVHTHDDIALIENPAMEMKTSQGVTTVITGLCGYSPAPFLPEARLPAEFEILMFRPEHRFERFRRYLDAVKAARPAVNTLALVGHSTLRLSVMDDVNRPATEGEIARMGELLEQSLSDGAIGLSSGLAYAMASRSETSELIALAKRMPKGGFYVTHLRDEAEGLLDAVDEALEIGRASGAPVIFSHHKAVGGANHGAVRHSLARIDAARGVQAVGLDLYPYDFSSTALTPERARAAGGERVTITRSKPMPETAGRKLSEVAADLGCTEEEAVERLMPAGALYHTMAEADVRTVLAHDLAMIGSDGLPFDARPHPRLWGTFPRVLGHYARDEGLLSLAEAVRRMTGLPAEIFGIPDRGFVREGCFADLVLFDPGRIRDRSSLAEPTAPAEGIAQVYVNGMAAAPGAGRQILPAHATVA</sequence>
<proteinExistence type="inferred from homology"/>
<organism evidence="4 5">
    <name type="scientific">Minwuia thermotolerans</name>
    <dbReference type="NCBI Taxonomy" id="2056226"/>
    <lineage>
        <taxon>Bacteria</taxon>
        <taxon>Pseudomonadati</taxon>
        <taxon>Pseudomonadota</taxon>
        <taxon>Alphaproteobacteria</taxon>
        <taxon>Minwuiales</taxon>
        <taxon>Minwuiaceae</taxon>
        <taxon>Minwuia</taxon>
    </lineage>
</organism>
<dbReference type="Gene3D" id="3.30.1490.130">
    <property type="entry name" value="D-aminoacylase. Domain 3"/>
    <property type="match status" value="1"/>
</dbReference>
<comment type="similarity">
    <text evidence="1">Belongs to the metallo-dependent hydrolases superfamily. NagA family.</text>
</comment>
<dbReference type="Gene3D" id="2.30.40.10">
    <property type="entry name" value="Urease, subunit C, domain 1"/>
    <property type="match status" value="1"/>
</dbReference>
<feature type="domain" description="Amidohydrolase 3" evidence="3">
    <location>
        <begin position="47"/>
        <end position="459"/>
    </location>
</feature>
<dbReference type="InterPro" id="IPR013108">
    <property type="entry name" value="Amidohydro_3"/>
</dbReference>
<dbReference type="InterPro" id="IPR032466">
    <property type="entry name" value="Metal_Hydrolase"/>
</dbReference>
<dbReference type="RefSeq" id="WP_109795172.1">
    <property type="nucleotide sequence ID" value="NZ_PHIG01000063.1"/>
</dbReference>
<dbReference type="PANTHER" id="PTHR11113:SF14">
    <property type="entry name" value="N-ACETYLGLUCOSAMINE-6-PHOSPHATE DEACETYLASE"/>
    <property type="match status" value="1"/>
</dbReference>
<comment type="caution">
    <text evidence="4">The sequence shown here is derived from an EMBL/GenBank/DDBJ whole genome shotgun (WGS) entry which is preliminary data.</text>
</comment>
<dbReference type="OrthoDB" id="9815027at2"/>
<dbReference type="InterPro" id="IPR011059">
    <property type="entry name" value="Metal-dep_hydrolase_composite"/>
</dbReference>
<evidence type="ECO:0000256" key="2">
    <source>
        <dbReference type="ARBA" id="ARBA00022801"/>
    </source>
</evidence>
<evidence type="ECO:0000313" key="4">
    <source>
        <dbReference type="EMBL" id="PJK27459.1"/>
    </source>
</evidence>
<name>A0A2M9FVK7_9PROT</name>
<evidence type="ECO:0000256" key="1">
    <source>
        <dbReference type="ARBA" id="ARBA00010716"/>
    </source>
</evidence>
<reference evidence="4 5" key="1">
    <citation type="submission" date="2017-11" db="EMBL/GenBank/DDBJ databases">
        <title>Draft genome sequence of Rhizobiales bacterium SY3-13.</title>
        <authorList>
            <person name="Sun C."/>
        </authorList>
    </citation>
    <scope>NUCLEOTIDE SEQUENCE [LARGE SCALE GENOMIC DNA]</scope>
    <source>
        <strain evidence="4 5">SY3-13</strain>
    </source>
</reference>
<dbReference type="Pfam" id="PF07969">
    <property type="entry name" value="Amidohydro_3"/>
    <property type="match status" value="1"/>
</dbReference>
<dbReference type="GO" id="GO:0008448">
    <property type="term" value="F:N-acetylglucosamine-6-phosphate deacetylase activity"/>
    <property type="evidence" value="ECO:0007669"/>
    <property type="project" value="TreeGrafter"/>
</dbReference>
<evidence type="ECO:0000313" key="5">
    <source>
        <dbReference type="Proteomes" id="UP000229498"/>
    </source>
</evidence>
<dbReference type="EMBL" id="PHIG01000063">
    <property type="protein sequence ID" value="PJK27459.1"/>
    <property type="molecule type" value="Genomic_DNA"/>
</dbReference>
<keyword evidence="5" id="KW-1185">Reference proteome</keyword>
<evidence type="ECO:0000259" key="3">
    <source>
        <dbReference type="Pfam" id="PF07969"/>
    </source>
</evidence>
<protein>
    <submittedName>
        <fullName evidence="4">D-aminoacylase</fullName>
    </submittedName>
</protein>